<name>A0AA37BKN2_9ACTN</name>
<protein>
    <submittedName>
        <fullName evidence="1">Uncharacterized protein</fullName>
    </submittedName>
</protein>
<sequence>MTVAQRDTLVTQRKSEIDHEILAGFRNKHRDLGVTNDIDGIRSVPEGLGGAFGAERSRLPFPHFSAFRRTRARAFRACSPDRFPGVIPPATMEPSAVPGGHAVRSPGVILMVVVKR</sequence>
<reference evidence="1" key="2">
    <citation type="submission" date="2022-09" db="EMBL/GenBank/DDBJ databases">
        <authorList>
            <person name="Sun Q."/>
            <person name="Ohkuma M."/>
        </authorList>
    </citation>
    <scope>NUCLEOTIDE SEQUENCE</scope>
    <source>
        <strain evidence="1">JCM 3093</strain>
    </source>
</reference>
<reference evidence="1" key="1">
    <citation type="journal article" date="2014" name="Int. J. Syst. Evol. Microbiol.">
        <title>Complete genome sequence of Corynebacterium casei LMG S-19264T (=DSM 44701T), isolated from a smear-ripened cheese.</title>
        <authorList>
            <consortium name="US DOE Joint Genome Institute (JGI-PGF)"/>
            <person name="Walter F."/>
            <person name="Albersmeier A."/>
            <person name="Kalinowski J."/>
            <person name="Ruckert C."/>
        </authorList>
    </citation>
    <scope>NUCLEOTIDE SEQUENCE</scope>
    <source>
        <strain evidence="1">JCM 3093</strain>
    </source>
</reference>
<dbReference type="AlphaFoldDB" id="A0AA37BKN2"/>
<organism evidence="1 2">
    <name type="scientific">Planomonospora parontospora</name>
    <dbReference type="NCBI Taxonomy" id="58119"/>
    <lineage>
        <taxon>Bacteria</taxon>
        <taxon>Bacillati</taxon>
        <taxon>Actinomycetota</taxon>
        <taxon>Actinomycetes</taxon>
        <taxon>Streptosporangiales</taxon>
        <taxon>Streptosporangiaceae</taxon>
        <taxon>Planomonospora</taxon>
    </lineage>
</organism>
<proteinExistence type="predicted"/>
<dbReference type="Proteomes" id="UP000627984">
    <property type="component" value="Unassembled WGS sequence"/>
</dbReference>
<dbReference type="EMBL" id="BMQD01000017">
    <property type="protein sequence ID" value="GGK85502.1"/>
    <property type="molecule type" value="Genomic_DNA"/>
</dbReference>
<gene>
    <name evidence="1" type="ORF">GCM10010126_50980</name>
</gene>
<evidence type="ECO:0000313" key="1">
    <source>
        <dbReference type="EMBL" id="GGK85502.1"/>
    </source>
</evidence>
<accession>A0AA37BKN2</accession>
<comment type="caution">
    <text evidence="1">The sequence shown here is derived from an EMBL/GenBank/DDBJ whole genome shotgun (WGS) entry which is preliminary data.</text>
</comment>
<evidence type="ECO:0000313" key="2">
    <source>
        <dbReference type="Proteomes" id="UP000627984"/>
    </source>
</evidence>